<organism evidence="2">
    <name type="scientific">Microspora stagnorum</name>
    <name type="common">Green alga</name>
    <dbReference type="NCBI Taxonomy" id="163317"/>
    <lineage>
        <taxon>Eukaryota</taxon>
        <taxon>Viridiplantae</taxon>
        <taxon>Chlorophyta</taxon>
        <taxon>core chlorophytes</taxon>
        <taxon>Chlorophyceae</taxon>
        <taxon>Microsporaceae</taxon>
        <taxon>Microspora</taxon>
    </lineage>
</organism>
<dbReference type="Pfam" id="PF00961">
    <property type="entry name" value="LAGLIDADG_1"/>
    <property type="match status" value="1"/>
</dbReference>
<dbReference type="InterPro" id="IPR004860">
    <property type="entry name" value="LAGLIDADG_dom"/>
</dbReference>
<evidence type="ECO:0000259" key="1">
    <source>
        <dbReference type="Pfam" id="PF00961"/>
    </source>
</evidence>
<geneLocation type="mitochondrion" evidence="2"/>
<dbReference type="GeneID" id="17675452"/>
<dbReference type="InterPro" id="IPR027434">
    <property type="entry name" value="Homing_endonucl"/>
</dbReference>
<evidence type="ECO:0000313" key="2">
    <source>
        <dbReference type="EMBL" id="AGZ90353.1"/>
    </source>
</evidence>
<dbReference type="InterPro" id="IPR051289">
    <property type="entry name" value="LAGLIDADG_Endonuclease"/>
</dbReference>
<feature type="domain" description="Homing endonuclease LAGLIDADG" evidence="1">
    <location>
        <begin position="149"/>
        <end position="229"/>
    </location>
</feature>
<dbReference type="Gene3D" id="3.10.28.10">
    <property type="entry name" value="Homing endonucleases"/>
    <property type="match status" value="2"/>
</dbReference>
<dbReference type="AlphaFoldDB" id="U5YEC9"/>
<dbReference type="GO" id="GO:0004519">
    <property type="term" value="F:endonuclease activity"/>
    <property type="evidence" value="ECO:0007669"/>
    <property type="project" value="UniProtKB-KW"/>
</dbReference>
<protein>
    <submittedName>
        <fullName evidence="2">Putative LAGLIDADG homing endonuclease</fullName>
    </submittedName>
</protein>
<sequence length="431" mass="49209">MVQSTNNTYKLGEVNTKSRKGSDSSFFEWFVGITEGDGSFFIERQILKQKREQNIKKEAKVKRKKECESTELLPPTVFHSSLQGAKSLSPKGIGAKPWALAQGAKSLSPKGIGAKQKKDSFFSAQQGATAPSVIVFHKQNGSTSLTERALHFKWVLGFQIALSSYNYRALAYIKTQLGIGTIGSDSSSNMIQYRIRNRGHLSSHIFPIFDRFPMISAKHFDFLRVKEAYKVLENHLLDSNEKEAQLVQIYQSKKSQDPKNLPPVWEKYLGKSRIKELKDDQFSSLRYDEACKLITPYWLSGFTEADGSFYIVCKNRHNQRFCHGYGITQKNSPFVLKAIRARLRIKQQIKHRVIPKSGSSFWSLDTTNNRVTQSISKLLCGKIRGMKAVEFRIWQSALNHKGDSERLAKIQAQMRKLRSYRMLLPIHTEKS</sequence>
<name>U5YEC9_MICSG</name>
<keyword evidence="2" id="KW-0496">Mitochondrion</keyword>
<dbReference type="PANTHER" id="PTHR36181">
    <property type="entry name" value="INTRON-ENCODED ENDONUCLEASE AI3-RELATED"/>
    <property type="match status" value="1"/>
</dbReference>
<dbReference type="GO" id="GO:0005739">
    <property type="term" value="C:mitochondrion"/>
    <property type="evidence" value="ECO:0007669"/>
    <property type="project" value="UniProtKB-ARBA"/>
</dbReference>
<gene>
    <name evidence="2" type="primary">orf431</name>
</gene>
<keyword evidence="2" id="KW-0255">Endonuclease</keyword>
<dbReference type="PANTHER" id="PTHR36181:SF2">
    <property type="entry name" value="INTRON-ENCODED ENDONUCLEASE AI3-RELATED"/>
    <property type="match status" value="1"/>
</dbReference>
<accession>U5YEC9</accession>
<dbReference type="SUPFAM" id="SSF55608">
    <property type="entry name" value="Homing endonucleases"/>
    <property type="match status" value="2"/>
</dbReference>
<keyword evidence="2" id="KW-0540">Nuclease</keyword>
<keyword evidence="2" id="KW-0378">Hydrolase</keyword>
<dbReference type="RefSeq" id="YP_008816101.1">
    <property type="nucleotide sequence ID" value="NC_022862.1"/>
</dbReference>
<dbReference type="EMBL" id="KF060942">
    <property type="protein sequence ID" value="AGZ90353.1"/>
    <property type="molecule type" value="Genomic_DNA"/>
</dbReference>
<proteinExistence type="predicted"/>
<reference evidence="2" key="1">
    <citation type="journal article" date="2013" name="Genome Biol. Evol.">
        <title>Tracing the evolution of streptophyte algae and their mitochondrial genome.</title>
        <authorList>
            <person name="Turmel M."/>
            <person name="Otis C."/>
            <person name="Lemieux C."/>
        </authorList>
    </citation>
    <scope>NUCLEOTIDE SEQUENCE</scope>
</reference>